<proteinExistence type="predicted"/>
<dbReference type="InterPro" id="IPR012867">
    <property type="entry name" value="DUF1648"/>
</dbReference>
<evidence type="ECO:0000259" key="2">
    <source>
        <dbReference type="Pfam" id="PF07853"/>
    </source>
</evidence>
<evidence type="ECO:0000313" key="3">
    <source>
        <dbReference type="EMBL" id="MCP1103499.1"/>
    </source>
</evidence>
<keyword evidence="4" id="KW-1185">Reference proteome</keyword>
<reference evidence="3 4" key="1">
    <citation type="journal article" date="2022" name="Genome Biol. Evol.">
        <title>Host diet, physiology and behaviors set the stage for Lachnospiraceae cladogenesis.</title>
        <authorList>
            <person name="Vera-Ponce De Leon A."/>
            <person name="Schneider M."/>
            <person name="Jahnes B.C."/>
            <person name="Sadowski V."/>
            <person name="Camuy-Velez L.A."/>
            <person name="Duan J."/>
            <person name="Sabree Z.L."/>
        </authorList>
    </citation>
    <scope>NUCLEOTIDE SEQUENCE [LARGE SCALE GENOMIC DNA]</scope>
    <source>
        <strain evidence="3 4">PAL113</strain>
    </source>
</reference>
<name>A0ABT1ECE0_9FIRM</name>
<keyword evidence="1" id="KW-0812">Transmembrane</keyword>
<dbReference type="EMBL" id="JAMZFW010000029">
    <property type="protein sequence ID" value="MCP1103499.1"/>
    <property type="molecule type" value="Genomic_DNA"/>
</dbReference>
<dbReference type="Pfam" id="PF07853">
    <property type="entry name" value="DUF1648"/>
    <property type="match status" value="1"/>
</dbReference>
<feature type="transmembrane region" description="Helical" evidence="1">
    <location>
        <begin position="6"/>
        <end position="26"/>
    </location>
</feature>
<feature type="transmembrane region" description="Helical" evidence="1">
    <location>
        <begin position="47"/>
        <end position="67"/>
    </location>
</feature>
<protein>
    <submittedName>
        <fullName evidence="3">DUF1648 domain-containing protein</fullName>
    </submittedName>
</protein>
<comment type="caution">
    <text evidence="3">The sequence shown here is derived from an EMBL/GenBank/DDBJ whole genome shotgun (WGS) entry which is preliminary data.</text>
</comment>
<sequence>MNKKKMILWLLPVIQLVITVVALTYLPKKIPIHFNFHGEIDRLGGKYELFILVMIPIIQSVLLQREIKKTCKYPTKDEEPLKRNNMLYWIGITVNAIFLSITCVLII</sequence>
<accession>A0ABT1ECE0</accession>
<organism evidence="3 4">
    <name type="scientific">Aequitasia blattaphilus</name>
    <dbReference type="NCBI Taxonomy" id="2949332"/>
    <lineage>
        <taxon>Bacteria</taxon>
        <taxon>Bacillati</taxon>
        <taxon>Bacillota</taxon>
        <taxon>Clostridia</taxon>
        <taxon>Lachnospirales</taxon>
        <taxon>Lachnospiraceae</taxon>
        <taxon>Aequitasia</taxon>
    </lineage>
</organism>
<keyword evidence="1" id="KW-0472">Membrane</keyword>
<evidence type="ECO:0000313" key="4">
    <source>
        <dbReference type="Proteomes" id="UP001523566"/>
    </source>
</evidence>
<gene>
    <name evidence="3" type="ORF">NK125_13930</name>
</gene>
<dbReference type="Proteomes" id="UP001523566">
    <property type="component" value="Unassembled WGS sequence"/>
</dbReference>
<evidence type="ECO:0000256" key="1">
    <source>
        <dbReference type="SAM" id="Phobius"/>
    </source>
</evidence>
<feature type="transmembrane region" description="Helical" evidence="1">
    <location>
        <begin position="87"/>
        <end position="106"/>
    </location>
</feature>
<feature type="domain" description="DUF1648" evidence="2">
    <location>
        <begin position="13"/>
        <end position="55"/>
    </location>
</feature>
<keyword evidence="1" id="KW-1133">Transmembrane helix</keyword>
<dbReference type="RefSeq" id="WP_262067270.1">
    <property type="nucleotide sequence ID" value="NZ_JAMXOD010000029.1"/>
</dbReference>